<dbReference type="InterPro" id="IPR036589">
    <property type="entry name" value="HCY_dom_sf"/>
</dbReference>
<keyword evidence="15 16" id="KW-0170">Cobalt</keyword>
<dbReference type="Pfam" id="PF02310">
    <property type="entry name" value="B12-binding"/>
    <property type="match status" value="1"/>
</dbReference>
<dbReference type="Pfam" id="PF00809">
    <property type="entry name" value="Pterin_bind"/>
    <property type="match status" value="1"/>
</dbReference>
<dbReference type="OMA" id="ADCIAMS"/>
<keyword evidence="8 16" id="KW-0846">Cobalamin</keyword>
<dbReference type="PROSITE" id="PS51332">
    <property type="entry name" value="B12_BINDING"/>
    <property type="match status" value="1"/>
</dbReference>
<dbReference type="SMART" id="SM01018">
    <property type="entry name" value="B12-binding_2"/>
    <property type="match status" value="1"/>
</dbReference>
<keyword evidence="10 16" id="KW-0949">S-adenosyl-L-methionine</keyword>
<dbReference type="InterPro" id="IPR003726">
    <property type="entry name" value="HCY_dom"/>
</dbReference>
<evidence type="ECO:0000256" key="15">
    <source>
        <dbReference type="ARBA" id="ARBA00023285"/>
    </source>
</evidence>
<dbReference type="InterPro" id="IPR036724">
    <property type="entry name" value="Cobalamin-bd_sf"/>
</dbReference>
<dbReference type="EC" id="2.1.1.13" evidence="5 16"/>
<comment type="cofactor">
    <cofactor evidence="1 16 19">
        <name>Zn(2+)</name>
        <dbReference type="ChEBI" id="CHEBI:29105"/>
    </cofactor>
</comment>
<feature type="binding site" evidence="18">
    <location>
        <begin position="1189"/>
        <end position="1190"/>
    </location>
    <ligand>
        <name>S-adenosyl-L-methionine</name>
        <dbReference type="ChEBI" id="CHEBI:59789"/>
    </ligand>
</feature>
<dbReference type="Gene3D" id="1.10.1240.10">
    <property type="entry name" value="Methionine synthase domain"/>
    <property type="match status" value="1"/>
</dbReference>
<evidence type="ECO:0000256" key="4">
    <source>
        <dbReference type="ARBA" id="ARBA00010398"/>
    </source>
</evidence>
<evidence type="ECO:0000256" key="14">
    <source>
        <dbReference type="ARBA" id="ARBA00023167"/>
    </source>
</evidence>
<dbReference type="AlphaFoldDB" id="D3BM55"/>
<evidence type="ECO:0000259" key="20">
    <source>
        <dbReference type="PROSITE" id="PS50970"/>
    </source>
</evidence>
<dbReference type="FunFam" id="3.40.50.280:FF:000001">
    <property type="entry name" value="Methionine synthase"/>
    <property type="match status" value="1"/>
</dbReference>
<evidence type="ECO:0000259" key="21">
    <source>
        <dbReference type="PROSITE" id="PS50972"/>
    </source>
</evidence>
<dbReference type="PROSITE" id="PS51337">
    <property type="entry name" value="B12_BINDING_NTER"/>
    <property type="match status" value="1"/>
</dbReference>
<dbReference type="PROSITE" id="PS50970">
    <property type="entry name" value="HCY"/>
    <property type="match status" value="1"/>
</dbReference>
<feature type="binding site" evidence="18">
    <location>
        <position position="852"/>
    </location>
    <ligand>
        <name>methylcob(III)alamin</name>
        <dbReference type="ChEBI" id="CHEBI:28115"/>
    </ligand>
</feature>
<dbReference type="SUPFAM" id="SSF82282">
    <property type="entry name" value="Homocysteine S-methyltransferase"/>
    <property type="match status" value="1"/>
</dbReference>
<dbReference type="CDD" id="cd00740">
    <property type="entry name" value="MeTr"/>
    <property type="match status" value="1"/>
</dbReference>
<feature type="binding site" evidence="17 19">
    <location>
        <position position="294"/>
    </location>
    <ligand>
        <name>Zn(2+)</name>
        <dbReference type="ChEBI" id="CHEBI:29105"/>
    </ligand>
</feature>
<feature type="binding site" evidence="18">
    <location>
        <position position="1134"/>
    </location>
    <ligand>
        <name>S-adenosyl-L-methionine</name>
        <dbReference type="ChEBI" id="CHEBI:59789"/>
    </ligand>
</feature>
<feature type="domain" description="B12-binding" evidence="23">
    <location>
        <begin position="738"/>
        <end position="873"/>
    </location>
</feature>
<dbReference type="EMBL" id="ADBJ01000042">
    <property type="protein sequence ID" value="EFA77656.1"/>
    <property type="molecule type" value="Genomic_DNA"/>
</dbReference>
<evidence type="ECO:0000256" key="7">
    <source>
        <dbReference type="ARBA" id="ARBA00022605"/>
    </source>
</evidence>
<comment type="cofactor">
    <cofactor evidence="2 16 17">
        <name>methylcob(III)alamin</name>
        <dbReference type="ChEBI" id="CHEBI:28115"/>
    </cofactor>
</comment>
<dbReference type="Pfam" id="PF02574">
    <property type="entry name" value="S-methyl_trans"/>
    <property type="match status" value="1"/>
</dbReference>
<dbReference type="FunFam" id="1.10.1240.10:FF:000001">
    <property type="entry name" value="Methionine synthase"/>
    <property type="match status" value="1"/>
</dbReference>
<protein>
    <recommendedName>
        <fullName evidence="5 16">Methionine synthase</fullName>
        <ecNumber evidence="5 16">2.1.1.13</ecNumber>
    </recommendedName>
    <alternativeName>
        <fullName evidence="16">5-methyltetrahydrofolate--homocysteine methyltransferase</fullName>
    </alternativeName>
</protein>
<keyword evidence="26" id="KW-1185">Reference proteome</keyword>
<keyword evidence="13 16" id="KW-0862">Zinc</keyword>
<dbReference type="InterPro" id="IPR011005">
    <property type="entry name" value="Dihydropteroate_synth-like_sf"/>
</dbReference>
<dbReference type="PROSITE" id="PS50974">
    <property type="entry name" value="ADOMET_ACTIVATION"/>
    <property type="match status" value="1"/>
</dbReference>
<evidence type="ECO:0000256" key="3">
    <source>
        <dbReference type="ARBA" id="ARBA00005178"/>
    </source>
</evidence>
<dbReference type="GO" id="GO:0050667">
    <property type="term" value="P:homocysteine metabolic process"/>
    <property type="evidence" value="ECO:0007669"/>
    <property type="project" value="TreeGrafter"/>
</dbReference>
<dbReference type="Gene3D" id="3.20.20.20">
    <property type="entry name" value="Dihydropteroate synthase-like"/>
    <property type="match status" value="1"/>
</dbReference>
<name>D3BM55_HETP5</name>
<organism evidence="25 26">
    <name type="scientific">Heterostelium pallidum (strain ATCC 26659 / Pp 5 / PN500)</name>
    <name type="common">Cellular slime mold</name>
    <name type="synonym">Polysphondylium pallidum</name>
    <dbReference type="NCBI Taxonomy" id="670386"/>
    <lineage>
        <taxon>Eukaryota</taxon>
        <taxon>Amoebozoa</taxon>
        <taxon>Evosea</taxon>
        <taxon>Eumycetozoa</taxon>
        <taxon>Dictyostelia</taxon>
        <taxon>Acytosteliales</taxon>
        <taxon>Acytosteliaceae</taxon>
        <taxon>Heterostelium</taxon>
    </lineage>
</organism>
<dbReference type="STRING" id="670386.D3BM55"/>
<evidence type="ECO:0000256" key="19">
    <source>
        <dbReference type="PROSITE-ProRule" id="PRU00333"/>
    </source>
</evidence>
<dbReference type="NCBIfam" id="NF007024">
    <property type="entry name" value="PRK09490.1"/>
    <property type="match status" value="1"/>
</dbReference>
<keyword evidence="14 16" id="KW-0486">Methionine biosynthesis</keyword>
<keyword evidence="11 16" id="KW-0479">Metal-binding</keyword>
<feature type="domain" description="AdoMet activation" evidence="22">
    <location>
        <begin position="889"/>
        <end position="1227"/>
    </location>
</feature>
<evidence type="ECO:0000256" key="18">
    <source>
        <dbReference type="PIRSR" id="PIRSR000381-2"/>
    </source>
</evidence>
<accession>D3BM55</accession>
<evidence type="ECO:0000256" key="17">
    <source>
        <dbReference type="PIRSR" id="PIRSR000381-1"/>
    </source>
</evidence>
<evidence type="ECO:0000259" key="22">
    <source>
        <dbReference type="PROSITE" id="PS50974"/>
    </source>
</evidence>
<dbReference type="InterPro" id="IPR003759">
    <property type="entry name" value="Cbl-bd_cap"/>
</dbReference>
<dbReference type="FunCoup" id="D3BM55">
    <property type="interactions" value="65"/>
</dbReference>
<evidence type="ECO:0000256" key="12">
    <source>
        <dbReference type="ARBA" id="ARBA00022737"/>
    </source>
</evidence>
<evidence type="ECO:0000259" key="23">
    <source>
        <dbReference type="PROSITE" id="PS51332"/>
    </source>
</evidence>
<dbReference type="FunFam" id="3.20.20.20:FF:000002">
    <property type="entry name" value="Methionine synthase"/>
    <property type="match status" value="1"/>
</dbReference>
<dbReference type="GO" id="GO:0008270">
    <property type="term" value="F:zinc ion binding"/>
    <property type="evidence" value="ECO:0007669"/>
    <property type="project" value="UniProtKB-UniRule"/>
</dbReference>
<evidence type="ECO:0000313" key="25">
    <source>
        <dbReference type="EMBL" id="EFA77656.1"/>
    </source>
</evidence>
<dbReference type="PIRSF" id="PIRSF000381">
    <property type="entry name" value="MetH"/>
    <property type="match status" value="1"/>
</dbReference>
<comment type="function">
    <text evidence="16">Catalyzes the transfer of a methyl group from methyl-cobalamin to homocysteine, yielding enzyme-bound cob(I)alamin and methionine. Subsequently, remethylates the cofactor using methyltetrahydrofolate.</text>
</comment>
<evidence type="ECO:0000259" key="24">
    <source>
        <dbReference type="PROSITE" id="PS51337"/>
    </source>
</evidence>
<evidence type="ECO:0000256" key="16">
    <source>
        <dbReference type="PIRNR" id="PIRNR000381"/>
    </source>
</evidence>
<evidence type="ECO:0000256" key="8">
    <source>
        <dbReference type="ARBA" id="ARBA00022628"/>
    </source>
</evidence>
<dbReference type="PANTHER" id="PTHR45833">
    <property type="entry name" value="METHIONINE SYNTHASE"/>
    <property type="match status" value="1"/>
</dbReference>
<feature type="binding site" evidence="17 19">
    <location>
        <position position="293"/>
    </location>
    <ligand>
        <name>Zn(2+)</name>
        <dbReference type="ChEBI" id="CHEBI:29105"/>
    </ligand>
</feature>
<dbReference type="SUPFAM" id="SSF52242">
    <property type="entry name" value="Cobalamin (vitamin B12)-binding domain"/>
    <property type="match status" value="1"/>
</dbReference>
<evidence type="ECO:0000256" key="9">
    <source>
        <dbReference type="ARBA" id="ARBA00022679"/>
    </source>
</evidence>
<dbReference type="InterPro" id="IPR033706">
    <property type="entry name" value="Met_synthase_B12-bd"/>
</dbReference>
<comment type="catalytic activity">
    <reaction evidence="16">
        <text>(6S)-5-methyl-5,6,7,8-tetrahydrofolate + L-homocysteine = (6S)-5,6,7,8-tetrahydrofolate + L-methionine</text>
        <dbReference type="Rhea" id="RHEA:11172"/>
        <dbReference type="ChEBI" id="CHEBI:18608"/>
        <dbReference type="ChEBI" id="CHEBI:57453"/>
        <dbReference type="ChEBI" id="CHEBI:57844"/>
        <dbReference type="ChEBI" id="CHEBI:58199"/>
        <dbReference type="EC" id="2.1.1.13"/>
    </reaction>
</comment>
<dbReference type="InterPro" id="IPR036594">
    <property type="entry name" value="Meth_synthase_dom"/>
</dbReference>
<dbReference type="UniPathway" id="UPA00051">
    <property type="reaction ID" value="UER00081"/>
</dbReference>
<dbReference type="GO" id="GO:0032259">
    <property type="term" value="P:methylation"/>
    <property type="evidence" value="ECO:0007669"/>
    <property type="project" value="UniProtKB-KW"/>
</dbReference>
<feature type="domain" description="Hcy-binding" evidence="20">
    <location>
        <begin position="1"/>
        <end position="308"/>
    </location>
</feature>
<evidence type="ECO:0000256" key="6">
    <source>
        <dbReference type="ARBA" id="ARBA00022603"/>
    </source>
</evidence>
<comment type="domain">
    <text evidence="16">Modular enzyme with four functionally distinct domains. The isolated Hcy-binding domain catalyzes methyl transfer from free methylcobalamin to homocysteine. The Hcy-binding domain in association with the pterin-binding domain catalyzes the methylation of cob(I)alamin by methyltetrahydrofolate and the methylation of homocysteine. The B12-binding domain binds the cofactor. The AdoMet activation domain binds S-adenosyl-L-methionine. Under aerobic conditions cob(I)alamin can be converted to inactive cob(II)alamin. Reductive methylation by S-adenosyl-L-methionine and flavodoxin regenerates methylcobalamin.</text>
</comment>
<sequence>MILDGAMGTEIQKFKLKDADYRGQEFVDFPHELGGNNDLLVLTQPHIIKEIHKKYLEAGADIIETNTFNGNIFSQADYKMEHLVKRINREAARIAKEAAQEVMAADPSKPRFVAGAVGPTNKTASISPSVERPEARNVLFDELVDGYFEQVEALVEGGIDILLVETVFDSLNCKAALFAIENFFKNHPRIPVFVSGTIVDKSGRTLSGQTGEAFYTSTAHADPMVFGLNCALGANEMRPFLQNISKCAECFVLCYPNAGLPNTFGGYDETPEMMAVQIQEFAESGLLNIVGGCCGTSPDHIREFARVTKGVQPRQIPSLPPYTTLSGLEPLAFTPTLNFVNVGERCNVSGSRRFANLIKANKYEEAISVARQQVEAGAQIIDINMDEGMIDAVAAIQKFLFFIGSEPEISKVPIMLDSSNFAVVEAGLKCVQGKCIVNSISLKVGEELFMEQARICKQYGASVVVMAFDEQGQATSKEEKVRICYRSYKILVERVGFKPQDIIFDPNILTIATGLEEHNNYGVEFIEATREIKRLMPLTKVSGGVSNLSFSFRGNEPLREAMHSAFLFHAIKAGMDMGIVNAGQLPIYDDIEKDLLTMVEDAILNRTNDATERLLEHAQKNAKTEKATTEVEEWRTKDVSSRITHALVKGITNFITEDTEEARNTLPSSLSVIEGPLMSGMNVVGDLFGAGKMFLPQVIKSARVMKKAVAYLIPFMEEEKAAKRALNADAVVEEAENAGVCVLATVKGDVHDIGKNIVGVVLGCNNYKVIDLGVMCPCEKILAAAIEHKADIVGLSGLITPSLDEMIYVASEMERMKFKVPLLIGGATTSQIHTAVKIAPHYSQPTVHVLDASRSVTVVSSLLDVNNKENFADDVATQYQELREKHYASLKDRKYMTLEKARALKPKTEWKSLTTPTVPSFLGQKIIKDYPLEKLLAKIDWNPFFATWQLRGKYPNRGYPRIFNDATVGAEAQKLFDDAQAMLKEIIEKKLLNARGVIGFYPAASQNEDVILYTDESRTTPLATLYGLRQQSEKEVDEPYISMGDFVAPHDSGVNDYIGLFALSSGFGLEEMVERYKQENDDYSSIMAKALADRLAEALAEHVHEDVRKEHWGYEKNEQLTAEDLFKVKYRGIRPAPGYPVQPDHTEMKTIWKVMNVQETTGIELTDHMAMLPGAAVCGIYFGNENSKYFSVGKISKDQVESYATRKGIPIEEAERWLSTILSYDRLPLAK</sequence>
<dbReference type="GO" id="GO:0031419">
    <property type="term" value="F:cobalamin binding"/>
    <property type="evidence" value="ECO:0007669"/>
    <property type="project" value="UniProtKB-UniRule"/>
</dbReference>
<feature type="domain" description="Pterin-binding" evidence="21">
    <location>
        <begin position="339"/>
        <end position="600"/>
    </location>
</feature>
<dbReference type="Gene3D" id="3.20.20.330">
    <property type="entry name" value="Homocysteine-binding-like domain"/>
    <property type="match status" value="1"/>
</dbReference>
<dbReference type="InterPro" id="IPR006158">
    <property type="entry name" value="Cobalamin-bd"/>
</dbReference>
<dbReference type="InParanoid" id="D3BM55"/>
<dbReference type="SUPFAM" id="SSF47644">
    <property type="entry name" value="Methionine synthase domain"/>
    <property type="match status" value="1"/>
</dbReference>
<feature type="binding site" evidence="17 19">
    <location>
        <position position="230"/>
    </location>
    <ligand>
        <name>Zn(2+)</name>
        <dbReference type="ChEBI" id="CHEBI:29105"/>
    </ligand>
</feature>
<keyword evidence="6 16" id="KW-0489">Methyltransferase</keyword>
<proteinExistence type="inferred from homology"/>
<dbReference type="InterPro" id="IPR000489">
    <property type="entry name" value="Pterin-binding_dom"/>
</dbReference>
<dbReference type="Gene3D" id="3.10.196.10">
    <property type="entry name" value="Vitamin B12-dependent methionine synthase, activation domain"/>
    <property type="match status" value="1"/>
</dbReference>
<evidence type="ECO:0000256" key="11">
    <source>
        <dbReference type="ARBA" id="ARBA00022723"/>
    </source>
</evidence>
<feature type="binding site" evidence="18">
    <location>
        <position position="940"/>
    </location>
    <ligand>
        <name>S-adenosyl-L-methionine</name>
        <dbReference type="ChEBI" id="CHEBI:59789"/>
    </ligand>
</feature>
<dbReference type="FunFam" id="3.20.20.330:FF:000001">
    <property type="entry name" value="Methionine synthase"/>
    <property type="match status" value="1"/>
</dbReference>
<dbReference type="Pfam" id="PF02607">
    <property type="entry name" value="B12-binding_2"/>
    <property type="match status" value="1"/>
</dbReference>
<evidence type="ECO:0000256" key="1">
    <source>
        <dbReference type="ARBA" id="ARBA00001947"/>
    </source>
</evidence>
<evidence type="ECO:0000256" key="5">
    <source>
        <dbReference type="ARBA" id="ARBA00012032"/>
    </source>
</evidence>
<feature type="binding site" evidence="18">
    <location>
        <begin position="748"/>
        <end position="752"/>
    </location>
    <ligand>
        <name>methylcob(III)alamin</name>
        <dbReference type="ChEBI" id="CHEBI:28115"/>
    </ligand>
</feature>
<feature type="binding site" description="axial binding residue" evidence="17">
    <location>
        <position position="751"/>
    </location>
    <ligand>
        <name>methylcob(III)alamin</name>
        <dbReference type="ChEBI" id="CHEBI:28115"/>
    </ligand>
    <ligandPart>
        <name>Co</name>
        <dbReference type="ChEBI" id="CHEBI:27638"/>
    </ligandPart>
</feature>
<dbReference type="PANTHER" id="PTHR45833:SF1">
    <property type="entry name" value="METHIONINE SYNTHASE"/>
    <property type="match status" value="1"/>
</dbReference>
<dbReference type="Pfam" id="PF02965">
    <property type="entry name" value="Met_synt_B12"/>
    <property type="match status" value="1"/>
</dbReference>
<dbReference type="InterPro" id="IPR004223">
    <property type="entry name" value="VitB12-dep_Met_synth_activ_dom"/>
</dbReference>
<keyword evidence="9 16" id="KW-0808">Transferase</keyword>
<evidence type="ECO:0000256" key="10">
    <source>
        <dbReference type="ARBA" id="ARBA00022691"/>
    </source>
</evidence>
<evidence type="ECO:0000313" key="26">
    <source>
        <dbReference type="Proteomes" id="UP000001396"/>
    </source>
</evidence>
<feature type="binding site" evidence="18">
    <location>
        <position position="796"/>
    </location>
    <ligand>
        <name>methylcob(III)alamin</name>
        <dbReference type="ChEBI" id="CHEBI:28115"/>
    </ligand>
</feature>
<dbReference type="RefSeq" id="XP_020429784.1">
    <property type="nucleotide sequence ID" value="XM_020583003.1"/>
</dbReference>
<evidence type="ECO:0000256" key="13">
    <source>
        <dbReference type="ARBA" id="ARBA00022833"/>
    </source>
</evidence>
<reference evidence="25 26" key="1">
    <citation type="journal article" date="2011" name="Genome Res.">
        <title>Phylogeny-wide analysis of social amoeba genomes highlights ancient origins for complex intercellular communication.</title>
        <authorList>
            <person name="Heidel A.J."/>
            <person name="Lawal H.M."/>
            <person name="Felder M."/>
            <person name="Schilde C."/>
            <person name="Helps N.R."/>
            <person name="Tunggal B."/>
            <person name="Rivero F."/>
            <person name="John U."/>
            <person name="Schleicher M."/>
            <person name="Eichinger L."/>
            <person name="Platzer M."/>
            <person name="Noegel A.A."/>
            <person name="Schaap P."/>
            <person name="Gloeckner G."/>
        </authorList>
    </citation>
    <scope>NUCLEOTIDE SEQUENCE [LARGE SCALE GENOMIC DNA]</scope>
    <source>
        <strain evidence="26">ATCC 26659 / Pp 5 / PN500</strain>
    </source>
</reference>
<dbReference type="InterPro" id="IPR011822">
    <property type="entry name" value="MetH"/>
</dbReference>
<dbReference type="PROSITE" id="PS50972">
    <property type="entry name" value="PTERIN_BINDING"/>
    <property type="match status" value="1"/>
</dbReference>
<dbReference type="GO" id="GO:0008705">
    <property type="term" value="F:methionine synthase activity"/>
    <property type="evidence" value="ECO:0007669"/>
    <property type="project" value="UniProtKB-UniRule"/>
</dbReference>
<feature type="binding site" evidence="18">
    <location>
        <position position="674"/>
    </location>
    <ligand>
        <name>methylcob(III)alamin</name>
        <dbReference type="ChEBI" id="CHEBI:28115"/>
    </ligand>
</feature>
<comment type="pathway">
    <text evidence="3 16">Amino-acid biosynthesis; L-methionine biosynthesis via de novo pathway; L-methionine from L-homocysteine (MetH route): step 1/1.</text>
</comment>
<dbReference type="GeneID" id="31367731"/>
<dbReference type="Gene3D" id="3.40.50.280">
    <property type="entry name" value="Cobalamin-binding domain"/>
    <property type="match status" value="1"/>
</dbReference>
<comment type="similarity">
    <text evidence="4">Belongs to the vitamin-B12 dependent methionine synthase family.</text>
</comment>
<dbReference type="GO" id="GO:0005829">
    <property type="term" value="C:cytosol"/>
    <property type="evidence" value="ECO:0007669"/>
    <property type="project" value="TreeGrafter"/>
</dbReference>
<dbReference type="Gene3D" id="1.10.288.10">
    <property type="entry name" value="Cobalamin-dependent Methionine Synthase, domain 2"/>
    <property type="match status" value="1"/>
</dbReference>
<keyword evidence="7 16" id="KW-0028">Amino-acid biosynthesis</keyword>
<dbReference type="InterPro" id="IPR037010">
    <property type="entry name" value="VitB12-dep_Met_synth_activ_sf"/>
</dbReference>
<dbReference type="SUPFAM" id="SSF51717">
    <property type="entry name" value="Dihydropteroate synthetase-like"/>
    <property type="match status" value="1"/>
</dbReference>
<dbReference type="GO" id="GO:0046653">
    <property type="term" value="P:tetrahydrofolate metabolic process"/>
    <property type="evidence" value="ECO:0007669"/>
    <property type="project" value="TreeGrafter"/>
</dbReference>
<dbReference type="SUPFAM" id="SSF56507">
    <property type="entry name" value="Methionine synthase activation domain-like"/>
    <property type="match status" value="1"/>
</dbReference>
<comment type="caution">
    <text evidence="25">The sequence shown here is derived from an EMBL/GenBank/DDBJ whole genome shotgun (WGS) entry which is preliminary data.</text>
</comment>
<dbReference type="NCBIfam" id="TIGR02082">
    <property type="entry name" value="metH"/>
    <property type="match status" value="1"/>
</dbReference>
<dbReference type="Proteomes" id="UP000001396">
    <property type="component" value="Unassembled WGS sequence"/>
</dbReference>
<feature type="binding site" evidence="18">
    <location>
        <position position="800"/>
    </location>
    <ligand>
        <name>methylcob(III)alamin</name>
        <dbReference type="ChEBI" id="CHEBI:28115"/>
    </ligand>
</feature>
<feature type="domain" description="B12-binding N-terminal" evidence="24">
    <location>
        <begin position="630"/>
        <end position="724"/>
    </location>
</feature>
<keyword evidence="12" id="KW-0677">Repeat</keyword>
<dbReference type="InterPro" id="IPR050554">
    <property type="entry name" value="Met_Synthase/Corrinoid"/>
</dbReference>
<gene>
    <name evidence="25" type="primary">mtr</name>
    <name evidence="25" type="ORF">PPL_12264</name>
</gene>
<evidence type="ECO:0000256" key="2">
    <source>
        <dbReference type="ARBA" id="ARBA00001956"/>
    </source>
</evidence>
<dbReference type="CDD" id="cd02069">
    <property type="entry name" value="methionine_synthase_B12_BD"/>
    <property type="match status" value="1"/>
</dbReference>